<reference evidence="1" key="1">
    <citation type="submission" date="2021-03" db="EMBL/GenBank/DDBJ databases">
        <authorList>
            <person name="Bekaert M."/>
        </authorList>
    </citation>
    <scope>NUCLEOTIDE SEQUENCE</scope>
</reference>
<comment type="caution">
    <text evidence="1">The sequence shown here is derived from an EMBL/GenBank/DDBJ whole genome shotgun (WGS) entry which is preliminary data.</text>
</comment>
<evidence type="ECO:0000313" key="1">
    <source>
        <dbReference type="EMBL" id="CAG2206350.1"/>
    </source>
</evidence>
<dbReference type="AlphaFoldDB" id="A0A8S3RDY6"/>
<sequence>MEVRTSDIEYVCQVLTDRYLVNRDGAYDFQHQAIMDSVLISYSKISSKAIIPLLHLDHMVDLVRPHNYIEQEDEVVIKISKPYYPEIIIQIISLIQSDYYPSRSSEIKLDWLIKSKFITENDIDLIYQLILCIYNEQGTLKHYRTNYINHFVPLYLLRNIGKFDDEMLTVNHTKYDNMLISVTIGDKNISISVDPSISLIHAFQSKYNDICKWLLKNADCTLLHFSYIFDNIMPYRYFECTKLLLENVNHNMINMTQLFLNTCFRCNNEEINEYVD</sequence>
<accession>A0A8S3RDY6</accession>
<protein>
    <submittedName>
        <fullName evidence="1">Uncharacterized protein</fullName>
    </submittedName>
</protein>
<name>A0A8S3RDY6_MYTED</name>
<proteinExistence type="predicted"/>
<dbReference type="EMBL" id="CAJPWZ010001046">
    <property type="protein sequence ID" value="CAG2206350.1"/>
    <property type="molecule type" value="Genomic_DNA"/>
</dbReference>
<gene>
    <name evidence="1" type="ORF">MEDL_20630</name>
</gene>
<organism evidence="1 2">
    <name type="scientific">Mytilus edulis</name>
    <name type="common">Blue mussel</name>
    <dbReference type="NCBI Taxonomy" id="6550"/>
    <lineage>
        <taxon>Eukaryota</taxon>
        <taxon>Metazoa</taxon>
        <taxon>Spiralia</taxon>
        <taxon>Lophotrochozoa</taxon>
        <taxon>Mollusca</taxon>
        <taxon>Bivalvia</taxon>
        <taxon>Autobranchia</taxon>
        <taxon>Pteriomorphia</taxon>
        <taxon>Mytilida</taxon>
        <taxon>Mytiloidea</taxon>
        <taxon>Mytilidae</taxon>
        <taxon>Mytilinae</taxon>
        <taxon>Mytilus</taxon>
    </lineage>
</organism>
<keyword evidence="2" id="KW-1185">Reference proteome</keyword>
<evidence type="ECO:0000313" key="2">
    <source>
        <dbReference type="Proteomes" id="UP000683360"/>
    </source>
</evidence>
<dbReference type="Proteomes" id="UP000683360">
    <property type="component" value="Unassembled WGS sequence"/>
</dbReference>